<evidence type="ECO:0000256" key="3">
    <source>
        <dbReference type="ARBA" id="ARBA00023002"/>
    </source>
</evidence>
<evidence type="ECO:0000256" key="4">
    <source>
        <dbReference type="RuleBase" id="RU000363"/>
    </source>
</evidence>
<dbReference type="GO" id="GO:0016491">
    <property type="term" value="F:oxidoreductase activity"/>
    <property type="evidence" value="ECO:0007669"/>
    <property type="project" value="UniProtKB-KW"/>
</dbReference>
<name>A0A8E2E9G9_9PEZI</name>
<dbReference type="PRINTS" id="PR00081">
    <property type="entry name" value="GDHRDH"/>
</dbReference>
<evidence type="ECO:0000256" key="1">
    <source>
        <dbReference type="ARBA" id="ARBA00006484"/>
    </source>
</evidence>
<dbReference type="InterPro" id="IPR002347">
    <property type="entry name" value="SDR_fam"/>
</dbReference>
<dbReference type="PANTHER" id="PTHR24320">
    <property type="entry name" value="RETINOL DEHYDROGENASE"/>
    <property type="match status" value="1"/>
</dbReference>
<dbReference type="SUPFAM" id="SSF51735">
    <property type="entry name" value="NAD(P)-binding Rossmann-fold domains"/>
    <property type="match status" value="1"/>
</dbReference>
<accession>A0A8E2E9G9</accession>
<dbReference type="EMBL" id="KV745003">
    <property type="protein sequence ID" value="OCK79483.1"/>
    <property type="molecule type" value="Genomic_DNA"/>
</dbReference>
<dbReference type="Proteomes" id="UP000250266">
    <property type="component" value="Unassembled WGS sequence"/>
</dbReference>
<dbReference type="OrthoDB" id="191139at2759"/>
<dbReference type="AlphaFoldDB" id="A0A8E2E9G9"/>
<dbReference type="PRINTS" id="PR00080">
    <property type="entry name" value="SDRFAMILY"/>
</dbReference>
<protein>
    <submittedName>
        <fullName evidence="5">Oxidoreductase-like protein</fullName>
    </submittedName>
</protein>
<evidence type="ECO:0000256" key="2">
    <source>
        <dbReference type="ARBA" id="ARBA00022857"/>
    </source>
</evidence>
<dbReference type="InterPro" id="IPR036291">
    <property type="entry name" value="NAD(P)-bd_dom_sf"/>
</dbReference>
<keyword evidence="6" id="KW-1185">Reference proteome</keyword>
<comment type="similarity">
    <text evidence="1 4">Belongs to the short-chain dehydrogenases/reductases (SDR) family.</text>
</comment>
<dbReference type="Gene3D" id="3.40.50.720">
    <property type="entry name" value="NAD(P)-binding Rossmann-like Domain"/>
    <property type="match status" value="1"/>
</dbReference>
<keyword evidence="2" id="KW-0521">NADP</keyword>
<dbReference type="Pfam" id="PF00106">
    <property type="entry name" value="adh_short"/>
    <property type="match status" value="1"/>
</dbReference>
<evidence type="ECO:0000313" key="6">
    <source>
        <dbReference type="Proteomes" id="UP000250266"/>
    </source>
</evidence>
<proteinExistence type="inferred from homology"/>
<gene>
    <name evidence="5" type="ORF">K432DRAFT_354820</name>
</gene>
<evidence type="ECO:0000313" key="5">
    <source>
        <dbReference type="EMBL" id="OCK79483.1"/>
    </source>
</evidence>
<reference evidence="5 6" key="1">
    <citation type="journal article" date="2016" name="Nat. Commun.">
        <title>Ectomycorrhizal ecology is imprinted in the genome of the dominant symbiotic fungus Cenococcum geophilum.</title>
        <authorList>
            <consortium name="DOE Joint Genome Institute"/>
            <person name="Peter M."/>
            <person name="Kohler A."/>
            <person name="Ohm R.A."/>
            <person name="Kuo A."/>
            <person name="Krutzmann J."/>
            <person name="Morin E."/>
            <person name="Arend M."/>
            <person name="Barry K.W."/>
            <person name="Binder M."/>
            <person name="Choi C."/>
            <person name="Clum A."/>
            <person name="Copeland A."/>
            <person name="Grisel N."/>
            <person name="Haridas S."/>
            <person name="Kipfer T."/>
            <person name="LaButti K."/>
            <person name="Lindquist E."/>
            <person name="Lipzen A."/>
            <person name="Maire R."/>
            <person name="Meier B."/>
            <person name="Mihaltcheva S."/>
            <person name="Molinier V."/>
            <person name="Murat C."/>
            <person name="Poggeler S."/>
            <person name="Quandt C.A."/>
            <person name="Sperisen C."/>
            <person name="Tritt A."/>
            <person name="Tisserant E."/>
            <person name="Crous P.W."/>
            <person name="Henrissat B."/>
            <person name="Nehls U."/>
            <person name="Egli S."/>
            <person name="Spatafora J.W."/>
            <person name="Grigoriev I.V."/>
            <person name="Martin F.M."/>
        </authorList>
    </citation>
    <scope>NUCLEOTIDE SEQUENCE [LARGE SCALE GENOMIC DNA]</scope>
    <source>
        <strain evidence="5 6">CBS 459.81</strain>
    </source>
</reference>
<dbReference type="PANTHER" id="PTHR24320:SF282">
    <property type="entry name" value="WW DOMAIN-CONTAINING OXIDOREDUCTASE"/>
    <property type="match status" value="1"/>
</dbReference>
<sequence length="312" mass="33770">MFGGKSFDPANDIPDLSGKVILVTGGNTGLGLETIIQLSSHNPARIFLAARTASKATSAISTIHNLVPDAPIEFLPLDLTSFASIRSAAETFTHSSSRLDILINNAGVMATPYSLTEEGYEIQFGTNHMGHALLTKLLMPTLLKTAEEPNSDVRIINISSVGHFMAPSSRIIWDQAALEKQSTWRRYGQSKLSNILFTRELATRYTSIKSVAVHPGVIITDLYAPVQTGFFGKVGMWLFKLIGPIIPGFLPNVQAGAKNQLWAATAPSGDVKSGEYYVPIGSLSKGSNASQDQGLAKKLWEYGETEFQKHGF</sequence>
<keyword evidence="3" id="KW-0560">Oxidoreductase</keyword>
<organism evidence="5 6">
    <name type="scientific">Lepidopterella palustris CBS 459.81</name>
    <dbReference type="NCBI Taxonomy" id="1314670"/>
    <lineage>
        <taxon>Eukaryota</taxon>
        <taxon>Fungi</taxon>
        <taxon>Dikarya</taxon>
        <taxon>Ascomycota</taxon>
        <taxon>Pezizomycotina</taxon>
        <taxon>Dothideomycetes</taxon>
        <taxon>Pleosporomycetidae</taxon>
        <taxon>Mytilinidiales</taxon>
        <taxon>Argynnaceae</taxon>
        <taxon>Lepidopterella</taxon>
    </lineage>
</organism>